<dbReference type="GO" id="GO:0005524">
    <property type="term" value="F:ATP binding"/>
    <property type="evidence" value="ECO:0007669"/>
    <property type="project" value="UniProtKB-KW"/>
</dbReference>
<sequence length="491" mass="56761">MGANSSTRADPNLHQDDDAMERLDELCLLLILQYLRLPDQLAMLQCDERCYALLGSLWRRQLTRIELNLLQVPICTEIFEFLILNSCRELRLLRLNYVDKEQFEVLVRHRFPKLQMLQIDALPPFFLCHQKQRQLKEIMLLEKHEESTVEFSEQSVALLVCELGSALEYLQTHRVIHRDIKPDNILLDDAGHAHLTDFNIATRLQKDSLACSMSGTKPYMAPEVFMCALEEVAGYSYPVDWWSLGVVAYEMRSNTRPFVLHSHTPLVEIKNILNSAVHYPHYWSHEFIDLLQKLLCVHPGARISTQQELHQTPLLRHWDFQQVLQKSIKPAFKPPEDHLNCDPCLELEEMIVETRPLHKKKKRLAKQRSAQRDSDPETTLIKEFIVYNRFKELKRKAMEQKESDWQRELELAMANSIVNSLAPIQEKPTSSQATPTSTAINACGRLPGSPSDGQPKESDIIEFIDRTPSPQAAQATTTSRRFCCKTNTIRE</sequence>
<evidence type="ECO:0000256" key="5">
    <source>
        <dbReference type="ARBA" id="ARBA00022840"/>
    </source>
</evidence>
<keyword evidence="3" id="KW-0547">Nucleotide-binding</keyword>
<evidence type="ECO:0000256" key="2">
    <source>
        <dbReference type="ARBA" id="ARBA00022679"/>
    </source>
</evidence>
<dbReference type="Proteomes" id="UP000295192">
    <property type="component" value="Unassembled WGS sequence"/>
</dbReference>
<dbReference type="EMBL" id="LSRL02000094">
    <property type="protein sequence ID" value="TDG44780.1"/>
    <property type="molecule type" value="Genomic_DNA"/>
</dbReference>
<dbReference type="FunFam" id="1.10.510.10:FF:000169">
    <property type="entry name" value="Serine/threonine-protein kinase 32A"/>
    <property type="match status" value="1"/>
</dbReference>
<dbReference type="Pfam" id="PF00069">
    <property type="entry name" value="Pkinase"/>
    <property type="match status" value="1"/>
</dbReference>
<evidence type="ECO:0000256" key="4">
    <source>
        <dbReference type="ARBA" id="ARBA00022777"/>
    </source>
</evidence>
<dbReference type="SMART" id="SM00220">
    <property type="entry name" value="S_TKc"/>
    <property type="match status" value="1"/>
</dbReference>
<feature type="domain" description="Protein kinase" evidence="7">
    <location>
        <begin position="1"/>
        <end position="315"/>
    </location>
</feature>
<evidence type="ECO:0000256" key="6">
    <source>
        <dbReference type="SAM" id="MobiDB-lite"/>
    </source>
</evidence>
<dbReference type="PANTHER" id="PTHR24355">
    <property type="entry name" value="G PROTEIN-COUPLED RECEPTOR KINASE/RIBOSOMAL PROTEIN S6 KINASE"/>
    <property type="match status" value="1"/>
</dbReference>
<keyword evidence="1" id="KW-0723">Serine/threonine-protein kinase</keyword>
<dbReference type="GO" id="GO:0001664">
    <property type="term" value="F:G protein-coupled receptor binding"/>
    <property type="evidence" value="ECO:0007669"/>
    <property type="project" value="TreeGrafter"/>
</dbReference>
<dbReference type="InterPro" id="IPR011009">
    <property type="entry name" value="Kinase-like_dom_sf"/>
</dbReference>
<dbReference type="AlphaFoldDB" id="A0A484B9R9"/>
<dbReference type="PROSITE" id="PS00108">
    <property type="entry name" value="PROTEIN_KINASE_ST"/>
    <property type="match status" value="1"/>
</dbReference>
<comment type="caution">
    <text evidence="8">The sequence shown here is derived from an EMBL/GenBank/DDBJ whole genome shotgun (WGS) entry which is preliminary data.</text>
</comment>
<dbReference type="OMA" id="MLLNCAC"/>
<keyword evidence="4" id="KW-0418">Kinase</keyword>
<feature type="compositionally biased region" description="Low complexity" evidence="6">
    <location>
        <begin position="428"/>
        <end position="439"/>
    </location>
</feature>
<dbReference type="InterPro" id="IPR000719">
    <property type="entry name" value="Prot_kinase_dom"/>
</dbReference>
<gene>
    <name evidence="8" type="ORF">AWZ03_008754</name>
</gene>
<organism evidence="8 9">
    <name type="scientific">Drosophila navojoa</name>
    <name type="common">Fruit fly</name>
    <dbReference type="NCBI Taxonomy" id="7232"/>
    <lineage>
        <taxon>Eukaryota</taxon>
        <taxon>Metazoa</taxon>
        <taxon>Ecdysozoa</taxon>
        <taxon>Arthropoda</taxon>
        <taxon>Hexapoda</taxon>
        <taxon>Insecta</taxon>
        <taxon>Pterygota</taxon>
        <taxon>Neoptera</taxon>
        <taxon>Endopterygota</taxon>
        <taxon>Diptera</taxon>
        <taxon>Brachycera</taxon>
        <taxon>Muscomorpha</taxon>
        <taxon>Ephydroidea</taxon>
        <taxon>Drosophilidae</taxon>
        <taxon>Drosophila</taxon>
    </lineage>
</organism>
<dbReference type="SUPFAM" id="SSF56112">
    <property type="entry name" value="Protein kinase-like (PK-like)"/>
    <property type="match status" value="1"/>
</dbReference>
<dbReference type="STRING" id="7232.A0A484B9R9"/>
<accession>A0A484B9R9</accession>
<dbReference type="InterPro" id="IPR008271">
    <property type="entry name" value="Ser/Thr_kinase_AS"/>
</dbReference>
<dbReference type="OrthoDB" id="354826at2759"/>
<keyword evidence="2" id="KW-0808">Transferase</keyword>
<dbReference type="GO" id="GO:0009966">
    <property type="term" value="P:regulation of signal transduction"/>
    <property type="evidence" value="ECO:0007669"/>
    <property type="project" value="TreeGrafter"/>
</dbReference>
<dbReference type="GO" id="GO:0007186">
    <property type="term" value="P:G protein-coupled receptor signaling pathway"/>
    <property type="evidence" value="ECO:0007669"/>
    <property type="project" value="TreeGrafter"/>
</dbReference>
<keyword evidence="5" id="KW-0067">ATP-binding</keyword>
<evidence type="ECO:0000256" key="3">
    <source>
        <dbReference type="ARBA" id="ARBA00022741"/>
    </source>
</evidence>
<evidence type="ECO:0000313" key="9">
    <source>
        <dbReference type="Proteomes" id="UP000295192"/>
    </source>
</evidence>
<name>A0A484B9R9_DRONA</name>
<evidence type="ECO:0000256" key="1">
    <source>
        <dbReference type="ARBA" id="ARBA00022527"/>
    </source>
</evidence>
<proteinExistence type="predicted"/>
<dbReference type="Gene3D" id="1.10.510.10">
    <property type="entry name" value="Transferase(Phosphotransferase) domain 1"/>
    <property type="match status" value="1"/>
</dbReference>
<evidence type="ECO:0000259" key="7">
    <source>
        <dbReference type="PROSITE" id="PS50011"/>
    </source>
</evidence>
<dbReference type="PROSITE" id="PS50011">
    <property type="entry name" value="PROTEIN_KINASE_DOM"/>
    <property type="match status" value="1"/>
</dbReference>
<keyword evidence="9" id="KW-1185">Reference proteome</keyword>
<dbReference type="PANTHER" id="PTHR24355:SF30">
    <property type="entry name" value="SERINE_THREONINE-PROTEIN KINASE 32B ISOFORM X1"/>
    <property type="match status" value="1"/>
</dbReference>
<evidence type="ECO:0000313" key="8">
    <source>
        <dbReference type="EMBL" id="TDG44780.1"/>
    </source>
</evidence>
<reference evidence="8 9" key="1">
    <citation type="journal article" date="2019" name="J. Hered.">
        <title>An Improved Genome Assembly for Drosophila navojoa, the Basal Species in the mojavensis Cluster.</title>
        <authorList>
            <person name="Vanderlinde T."/>
            <person name="Dupim E.G."/>
            <person name="Nazario-Yepiz N.O."/>
            <person name="Carvalho A.B."/>
        </authorList>
    </citation>
    <scope>NUCLEOTIDE SEQUENCE [LARGE SCALE GENOMIC DNA]</scope>
    <source>
        <strain evidence="8">Navoj_Jal97</strain>
        <tissue evidence="8">Whole organism</tissue>
    </source>
</reference>
<dbReference type="GO" id="GO:0004703">
    <property type="term" value="F:G protein-coupled receptor kinase activity"/>
    <property type="evidence" value="ECO:0007669"/>
    <property type="project" value="TreeGrafter"/>
</dbReference>
<feature type="region of interest" description="Disordered" evidence="6">
    <location>
        <begin position="426"/>
        <end position="457"/>
    </location>
</feature>
<protein>
    <recommendedName>
        <fullName evidence="7">Protein kinase domain-containing protein</fullName>
    </recommendedName>
</protein>